<feature type="compositionally biased region" description="Polar residues" evidence="1">
    <location>
        <begin position="1"/>
        <end position="12"/>
    </location>
</feature>
<reference evidence="2" key="1">
    <citation type="journal article" date="2022" name="bioRxiv">
        <title>Sequencing and chromosome-scale assembly of the giantPleurodeles waltlgenome.</title>
        <authorList>
            <person name="Brown T."/>
            <person name="Elewa A."/>
            <person name="Iarovenko S."/>
            <person name="Subramanian E."/>
            <person name="Araus A.J."/>
            <person name="Petzold A."/>
            <person name="Susuki M."/>
            <person name="Suzuki K.-i.T."/>
            <person name="Hayashi T."/>
            <person name="Toyoda A."/>
            <person name="Oliveira C."/>
            <person name="Osipova E."/>
            <person name="Leigh N.D."/>
            <person name="Simon A."/>
            <person name="Yun M.H."/>
        </authorList>
    </citation>
    <scope>NUCLEOTIDE SEQUENCE</scope>
    <source>
        <strain evidence="2">20211129_DDA</strain>
        <tissue evidence="2">Liver</tissue>
    </source>
</reference>
<gene>
    <name evidence="2" type="ORF">NDU88_003414</name>
</gene>
<comment type="caution">
    <text evidence="2">The sequence shown here is derived from an EMBL/GenBank/DDBJ whole genome shotgun (WGS) entry which is preliminary data.</text>
</comment>
<proteinExistence type="predicted"/>
<feature type="compositionally biased region" description="Basic and acidic residues" evidence="1">
    <location>
        <begin position="43"/>
        <end position="58"/>
    </location>
</feature>
<accession>A0AAV7Q8V2</accession>
<dbReference type="Proteomes" id="UP001066276">
    <property type="component" value="Chromosome 6"/>
</dbReference>
<evidence type="ECO:0000256" key="1">
    <source>
        <dbReference type="SAM" id="MobiDB-lite"/>
    </source>
</evidence>
<keyword evidence="3" id="KW-1185">Reference proteome</keyword>
<organism evidence="2 3">
    <name type="scientific">Pleurodeles waltl</name>
    <name type="common">Iberian ribbed newt</name>
    <dbReference type="NCBI Taxonomy" id="8319"/>
    <lineage>
        <taxon>Eukaryota</taxon>
        <taxon>Metazoa</taxon>
        <taxon>Chordata</taxon>
        <taxon>Craniata</taxon>
        <taxon>Vertebrata</taxon>
        <taxon>Euteleostomi</taxon>
        <taxon>Amphibia</taxon>
        <taxon>Batrachia</taxon>
        <taxon>Caudata</taxon>
        <taxon>Salamandroidea</taxon>
        <taxon>Salamandridae</taxon>
        <taxon>Pleurodelinae</taxon>
        <taxon>Pleurodeles</taxon>
    </lineage>
</organism>
<dbReference type="EMBL" id="JANPWB010000010">
    <property type="protein sequence ID" value="KAJ1137001.1"/>
    <property type="molecule type" value="Genomic_DNA"/>
</dbReference>
<name>A0AAV7Q8V2_PLEWA</name>
<evidence type="ECO:0000313" key="2">
    <source>
        <dbReference type="EMBL" id="KAJ1137001.1"/>
    </source>
</evidence>
<evidence type="ECO:0000313" key="3">
    <source>
        <dbReference type="Proteomes" id="UP001066276"/>
    </source>
</evidence>
<protein>
    <submittedName>
        <fullName evidence="2">Uncharacterized protein</fullName>
    </submittedName>
</protein>
<feature type="region of interest" description="Disordered" evidence="1">
    <location>
        <begin position="1"/>
        <end position="79"/>
    </location>
</feature>
<sequence>MACSRCSKTPSAVPTVPASGAHEILRERRPQTGPLKMPFAPERTGHRKEPQPEERTRQEQSLQTPKHGPRWPKMVAATQ</sequence>
<dbReference type="AlphaFoldDB" id="A0AAV7Q8V2"/>